<accession>A0AB39Q9J8</accession>
<proteinExistence type="predicted"/>
<gene>
    <name evidence="2" type="ORF">AB5J49_40900</name>
</gene>
<reference evidence="2" key="1">
    <citation type="submission" date="2024-07" db="EMBL/GenBank/DDBJ databases">
        <authorList>
            <person name="Yu S.T."/>
        </authorList>
    </citation>
    <scope>NUCLEOTIDE SEQUENCE</scope>
    <source>
        <strain evidence="2">R28</strain>
    </source>
</reference>
<evidence type="ECO:0000313" key="2">
    <source>
        <dbReference type="EMBL" id="XDQ39209.1"/>
    </source>
</evidence>
<dbReference type="EMBL" id="CP163439">
    <property type="protein sequence ID" value="XDQ39209.1"/>
    <property type="molecule type" value="Genomic_DNA"/>
</dbReference>
<dbReference type="AlphaFoldDB" id="A0AB39Q9J8"/>
<feature type="region of interest" description="Disordered" evidence="1">
    <location>
        <begin position="1"/>
        <end position="41"/>
    </location>
</feature>
<sequence>MTLRPRDTDPHAPQHRCARRPGDPRNYGPPPTRATAVSPRTPAFAVGKIDKVSLRAAHAEVSARS</sequence>
<feature type="compositionally biased region" description="Basic and acidic residues" evidence="1">
    <location>
        <begin position="1"/>
        <end position="12"/>
    </location>
</feature>
<evidence type="ECO:0000256" key="1">
    <source>
        <dbReference type="SAM" id="MobiDB-lite"/>
    </source>
</evidence>
<protein>
    <submittedName>
        <fullName evidence="2">Uncharacterized protein</fullName>
    </submittedName>
</protein>
<dbReference type="RefSeq" id="WP_369173936.1">
    <property type="nucleotide sequence ID" value="NZ_CP163439.1"/>
</dbReference>
<name>A0AB39Q9J8_9ACTN</name>
<organism evidence="2">
    <name type="scientific">Streptomyces sp. R28</name>
    <dbReference type="NCBI Taxonomy" id="3238628"/>
    <lineage>
        <taxon>Bacteria</taxon>
        <taxon>Bacillati</taxon>
        <taxon>Actinomycetota</taxon>
        <taxon>Actinomycetes</taxon>
        <taxon>Kitasatosporales</taxon>
        <taxon>Streptomycetaceae</taxon>
        <taxon>Streptomyces</taxon>
    </lineage>
</organism>